<comment type="caution">
    <text evidence="1">The sequence shown here is derived from an EMBL/GenBank/DDBJ whole genome shotgun (WGS) entry which is preliminary data.</text>
</comment>
<organism evidence="1 2">
    <name type="scientific">Prosthecobacter algae</name>
    <dbReference type="NCBI Taxonomy" id="1144682"/>
    <lineage>
        <taxon>Bacteria</taxon>
        <taxon>Pseudomonadati</taxon>
        <taxon>Verrucomicrobiota</taxon>
        <taxon>Verrucomicrobiia</taxon>
        <taxon>Verrucomicrobiales</taxon>
        <taxon>Verrucomicrobiaceae</taxon>
        <taxon>Prosthecobacter</taxon>
    </lineage>
</organism>
<sequence length="61" mass="6824">MAKKLEIKVAERQALESVISSDEERWFSTGWTIVGDITFCSLGHTATKTAWGALPWTDCHL</sequence>
<keyword evidence="2" id="KW-1185">Reference proteome</keyword>
<evidence type="ECO:0000313" key="2">
    <source>
        <dbReference type="Proteomes" id="UP001499852"/>
    </source>
</evidence>
<accession>A0ABP9NVC1</accession>
<reference evidence="2" key="1">
    <citation type="journal article" date="2019" name="Int. J. Syst. Evol. Microbiol.">
        <title>The Global Catalogue of Microorganisms (GCM) 10K type strain sequencing project: providing services to taxonomists for standard genome sequencing and annotation.</title>
        <authorList>
            <consortium name="The Broad Institute Genomics Platform"/>
            <consortium name="The Broad Institute Genome Sequencing Center for Infectious Disease"/>
            <person name="Wu L."/>
            <person name="Ma J."/>
        </authorList>
    </citation>
    <scope>NUCLEOTIDE SEQUENCE [LARGE SCALE GENOMIC DNA]</scope>
    <source>
        <strain evidence="2">JCM 18053</strain>
    </source>
</reference>
<evidence type="ECO:0000313" key="1">
    <source>
        <dbReference type="EMBL" id="GAA5133077.1"/>
    </source>
</evidence>
<protein>
    <submittedName>
        <fullName evidence="1">Uncharacterized protein</fullName>
    </submittedName>
</protein>
<gene>
    <name evidence="1" type="ORF">GCM10023213_02270</name>
</gene>
<name>A0ABP9NVC1_9BACT</name>
<dbReference type="EMBL" id="BAABIA010000001">
    <property type="protein sequence ID" value="GAA5133077.1"/>
    <property type="molecule type" value="Genomic_DNA"/>
</dbReference>
<proteinExistence type="predicted"/>
<dbReference type="Proteomes" id="UP001499852">
    <property type="component" value="Unassembled WGS sequence"/>
</dbReference>